<gene>
    <name evidence="1" type="ORF">LCGC14_2597240</name>
</gene>
<proteinExistence type="predicted"/>
<name>A0A0F9AA35_9ZZZZ</name>
<dbReference type="EMBL" id="LAZR01043758">
    <property type="protein sequence ID" value="KKL06320.1"/>
    <property type="molecule type" value="Genomic_DNA"/>
</dbReference>
<evidence type="ECO:0000313" key="1">
    <source>
        <dbReference type="EMBL" id="KKL06320.1"/>
    </source>
</evidence>
<sequence length="104" mass="12081">MPLLRCIEMDAPLAISWGELITCLAKHFKESKTEVKRFFKQGALEYKGLETEGKWEKLNILKEQNWEGLCLEGGNIKFGKHRFATLPTETKKLFLEVWDEPPNN</sequence>
<protein>
    <submittedName>
        <fullName evidence="1">Uncharacterized protein</fullName>
    </submittedName>
</protein>
<comment type="caution">
    <text evidence="1">The sequence shown here is derived from an EMBL/GenBank/DDBJ whole genome shotgun (WGS) entry which is preliminary data.</text>
</comment>
<reference evidence="1" key="1">
    <citation type="journal article" date="2015" name="Nature">
        <title>Complex archaea that bridge the gap between prokaryotes and eukaryotes.</title>
        <authorList>
            <person name="Spang A."/>
            <person name="Saw J.H."/>
            <person name="Jorgensen S.L."/>
            <person name="Zaremba-Niedzwiedzka K."/>
            <person name="Martijn J."/>
            <person name="Lind A.E."/>
            <person name="van Eijk R."/>
            <person name="Schleper C."/>
            <person name="Guy L."/>
            <person name="Ettema T.J."/>
        </authorList>
    </citation>
    <scope>NUCLEOTIDE SEQUENCE</scope>
</reference>
<accession>A0A0F9AA35</accession>
<dbReference type="AlphaFoldDB" id="A0A0F9AA35"/>
<organism evidence="1">
    <name type="scientific">marine sediment metagenome</name>
    <dbReference type="NCBI Taxonomy" id="412755"/>
    <lineage>
        <taxon>unclassified sequences</taxon>
        <taxon>metagenomes</taxon>
        <taxon>ecological metagenomes</taxon>
    </lineage>
</organism>